<dbReference type="OrthoDB" id="10265890at2759"/>
<evidence type="ECO:0000259" key="1">
    <source>
        <dbReference type="Pfam" id="PF17244"/>
    </source>
</evidence>
<organism evidence="2 3">
    <name type="scientific">Coptis chinensis</name>
    <dbReference type="NCBI Taxonomy" id="261450"/>
    <lineage>
        <taxon>Eukaryota</taxon>
        <taxon>Viridiplantae</taxon>
        <taxon>Streptophyta</taxon>
        <taxon>Embryophyta</taxon>
        <taxon>Tracheophyta</taxon>
        <taxon>Spermatophyta</taxon>
        <taxon>Magnoliopsida</taxon>
        <taxon>Ranunculales</taxon>
        <taxon>Ranunculaceae</taxon>
        <taxon>Coptidoideae</taxon>
        <taxon>Coptis</taxon>
    </lineage>
</organism>
<proteinExistence type="predicted"/>
<dbReference type="InterPro" id="IPR035203">
    <property type="entry name" value="Cdc24_OB3"/>
</dbReference>
<protein>
    <recommendedName>
        <fullName evidence="1">Cell division control protein 24 OB domain-containing protein</fullName>
    </recommendedName>
</protein>
<evidence type="ECO:0000313" key="3">
    <source>
        <dbReference type="Proteomes" id="UP000631114"/>
    </source>
</evidence>
<comment type="caution">
    <text evidence="2">The sequence shown here is derived from an EMBL/GenBank/DDBJ whole genome shotgun (WGS) entry which is preliminary data.</text>
</comment>
<accession>A0A835LUT4</accession>
<dbReference type="PANTHER" id="PTHR36033:SF1">
    <property type="entry name" value="NUCLEIC ACID-BINDING PROTEINS SUPERFAMILY"/>
    <property type="match status" value="1"/>
</dbReference>
<dbReference type="Proteomes" id="UP000631114">
    <property type="component" value="Unassembled WGS sequence"/>
</dbReference>
<sequence>MFCWKIAFMSTKRVDFQYPFPLLDSLYFLMCRIESVGLSEIHGKFGTLLRKQVTLVDSDGGKLKFLLWGEQVLLANVFSVGSMLALDRPFIASAAESKIETSEEFCLEYGTATQLYLVPFHQHGEQICIASTQNGYEGSRVQKGLNGTQAPKVSQVTLPCDSHGTVDFSSYPFRSFVMDLRDKMTSVSLYGVVQDIFRERNTAKYVFVLKIEDTTGAVVAKLHFVNSWSLGRLSLGHTIYVTGLTCSLTSQKILEVLWFEKEVGASLVNLSCLPALLNSSCLHKLSYLSDLSTHTNVTHICSVRLDHIELYHVISRFSHIICGHFLSERPDGLLECTFCRCTCVGEVMRSFHLNVFLADESMKVFAWCTGQTAAELLQVSPDEFYELTEDEQAMYLYTLENERFMIAIVNCKRQVDVDADSLSGGIDSSAWEITRALKCE</sequence>
<dbReference type="PANTHER" id="PTHR36033">
    <property type="entry name" value="NUCLEIC ACID-BINDING PROTEINS SUPERFAMILY"/>
    <property type="match status" value="1"/>
</dbReference>
<feature type="domain" description="Cell division control protein 24 OB" evidence="1">
    <location>
        <begin position="179"/>
        <end position="399"/>
    </location>
</feature>
<evidence type="ECO:0000313" key="2">
    <source>
        <dbReference type="EMBL" id="KAF9605767.1"/>
    </source>
</evidence>
<dbReference type="SUPFAM" id="SSF50249">
    <property type="entry name" value="Nucleic acid-binding proteins"/>
    <property type="match status" value="1"/>
</dbReference>
<gene>
    <name evidence="2" type="ORF">IFM89_018433</name>
</gene>
<reference evidence="2 3" key="1">
    <citation type="submission" date="2020-10" db="EMBL/GenBank/DDBJ databases">
        <title>The Coptis chinensis genome and diversification of protoberbering-type alkaloids.</title>
        <authorList>
            <person name="Wang B."/>
            <person name="Shu S."/>
            <person name="Song C."/>
            <person name="Liu Y."/>
        </authorList>
    </citation>
    <scope>NUCLEOTIDE SEQUENCE [LARGE SCALE GENOMIC DNA]</scope>
    <source>
        <strain evidence="2">HL-2020</strain>
        <tissue evidence="2">Leaf</tissue>
    </source>
</reference>
<dbReference type="EMBL" id="JADFTS010000005">
    <property type="protein sequence ID" value="KAF9605767.1"/>
    <property type="molecule type" value="Genomic_DNA"/>
</dbReference>
<name>A0A835LUT4_9MAGN</name>
<keyword evidence="3" id="KW-1185">Reference proteome</keyword>
<dbReference type="Pfam" id="PF17244">
    <property type="entry name" value="CDC24_OB3"/>
    <property type="match status" value="1"/>
</dbReference>
<dbReference type="InterPro" id="IPR012340">
    <property type="entry name" value="NA-bd_OB-fold"/>
</dbReference>
<dbReference type="AlphaFoldDB" id="A0A835LUT4"/>